<accession>A0ABQ2DCC5</accession>
<evidence type="ECO:0000313" key="1">
    <source>
        <dbReference type="EMBL" id="GGJ53132.1"/>
    </source>
</evidence>
<proteinExistence type="predicted"/>
<organism evidence="1 2">
    <name type="scientific">Glutamicibacter ardleyensis</name>
    <dbReference type="NCBI Taxonomy" id="225894"/>
    <lineage>
        <taxon>Bacteria</taxon>
        <taxon>Bacillati</taxon>
        <taxon>Actinomycetota</taxon>
        <taxon>Actinomycetes</taxon>
        <taxon>Micrococcales</taxon>
        <taxon>Micrococcaceae</taxon>
        <taxon>Glutamicibacter</taxon>
    </lineage>
</organism>
<name>A0ABQ2DCC5_9MICC</name>
<protein>
    <submittedName>
        <fullName evidence="1">Uncharacterized protein</fullName>
    </submittedName>
</protein>
<dbReference type="Proteomes" id="UP000606115">
    <property type="component" value="Unassembled WGS sequence"/>
</dbReference>
<sequence length="89" mass="10038">MVRNLIRSQRKSRDMRADRSFVTTAVGTFHGPASCASNYGDSGDKLLVIFQDSAGDDAATFIKSDVNYRFVFFSELLPEEEWNVAQVRQ</sequence>
<comment type="caution">
    <text evidence="1">The sequence shown here is derived from an EMBL/GenBank/DDBJ whole genome shotgun (WGS) entry which is preliminary data.</text>
</comment>
<reference evidence="2" key="1">
    <citation type="journal article" date="2019" name="Int. J. Syst. Evol. Microbiol.">
        <title>The Global Catalogue of Microorganisms (GCM) 10K type strain sequencing project: providing services to taxonomists for standard genome sequencing and annotation.</title>
        <authorList>
            <consortium name="The Broad Institute Genomics Platform"/>
            <consortium name="The Broad Institute Genome Sequencing Center for Infectious Disease"/>
            <person name="Wu L."/>
            <person name="Ma J."/>
        </authorList>
    </citation>
    <scope>NUCLEOTIDE SEQUENCE [LARGE SCALE GENOMIC DNA]</scope>
    <source>
        <strain evidence="2">CGMCC 1.3685</strain>
    </source>
</reference>
<gene>
    <name evidence="1" type="ORF">GCM10007173_09600</name>
</gene>
<evidence type="ECO:0000313" key="2">
    <source>
        <dbReference type="Proteomes" id="UP000606115"/>
    </source>
</evidence>
<dbReference type="EMBL" id="BMKX01000002">
    <property type="protein sequence ID" value="GGJ53132.1"/>
    <property type="molecule type" value="Genomic_DNA"/>
</dbReference>
<keyword evidence="2" id="KW-1185">Reference proteome</keyword>